<dbReference type="InterPro" id="IPR058625">
    <property type="entry name" value="MdtA-like_BSH"/>
</dbReference>
<gene>
    <name evidence="4" type="ORF">EC912_106243</name>
</gene>
<dbReference type="InterPro" id="IPR050739">
    <property type="entry name" value="MFP"/>
</dbReference>
<organism evidence="4 5">
    <name type="scientific">Luteibacter rhizovicinus</name>
    <dbReference type="NCBI Taxonomy" id="242606"/>
    <lineage>
        <taxon>Bacteria</taxon>
        <taxon>Pseudomonadati</taxon>
        <taxon>Pseudomonadota</taxon>
        <taxon>Gammaproteobacteria</taxon>
        <taxon>Lysobacterales</taxon>
        <taxon>Rhodanobacteraceae</taxon>
        <taxon>Luteibacter</taxon>
    </lineage>
</organism>
<evidence type="ECO:0000313" key="4">
    <source>
        <dbReference type="EMBL" id="TCV92904.1"/>
    </source>
</evidence>
<dbReference type="InterPro" id="IPR058792">
    <property type="entry name" value="Beta-barrel_RND_2"/>
</dbReference>
<dbReference type="Gene3D" id="2.40.30.170">
    <property type="match status" value="1"/>
</dbReference>
<comment type="caution">
    <text evidence="4">The sequence shown here is derived from an EMBL/GenBank/DDBJ whole genome shotgun (WGS) entry which is preliminary data.</text>
</comment>
<proteinExistence type="inferred from homology"/>
<keyword evidence="5" id="KW-1185">Reference proteome</keyword>
<comment type="similarity">
    <text evidence="1">Belongs to the membrane fusion protein (MFP) (TC 8.A.1) family.</text>
</comment>
<dbReference type="AlphaFoldDB" id="A0A4R3YP21"/>
<protein>
    <submittedName>
        <fullName evidence="4">Membrane fusion protein (Multidrug efflux system)</fullName>
    </submittedName>
</protein>
<feature type="domain" description="Multidrug resistance protein MdtA-like barrel-sandwich hybrid" evidence="2">
    <location>
        <begin position="40"/>
        <end position="233"/>
    </location>
</feature>
<dbReference type="SUPFAM" id="SSF111369">
    <property type="entry name" value="HlyD-like secretion proteins"/>
    <property type="match status" value="2"/>
</dbReference>
<dbReference type="Gene3D" id="1.10.287.470">
    <property type="entry name" value="Helix hairpin bin"/>
    <property type="match status" value="1"/>
</dbReference>
<dbReference type="Gene3D" id="2.40.50.100">
    <property type="match status" value="1"/>
</dbReference>
<name>A0A4R3YP21_9GAMM</name>
<feature type="domain" description="CusB-like beta-barrel" evidence="3">
    <location>
        <begin position="238"/>
        <end position="281"/>
    </location>
</feature>
<evidence type="ECO:0000259" key="2">
    <source>
        <dbReference type="Pfam" id="PF25917"/>
    </source>
</evidence>
<dbReference type="GO" id="GO:0055085">
    <property type="term" value="P:transmembrane transport"/>
    <property type="evidence" value="ECO:0007669"/>
    <property type="project" value="InterPro"/>
</dbReference>
<dbReference type="Proteomes" id="UP000295645">
    <property type="component" value="Unassembled WGS sequence"/>
</dbReference>
<evidence type="ECO:0000313" key="5">
    <source>
        <dbReference type="Proteomes" id="UP000295645"/>
    </source>
</evidence>
<dbReference type="Pfam" id="PF25954">
    <property type="entry name" value="Beta-barrel_RND_2"/>
    <property type="match status" value="1"/>
</dbReference>
<sequence>MLGVALVATLGAVVWGWHWWTLGRFLATTDDAYVGGDITAIAPKVAGFIDEVRVTDNQRVHAGELLVRLDDRDYRAQAEQAAAAVTSAQAAIANLDARRHLQSATIDETRAGTFATAAEVVRAGTDVERYRHIVGSAVSRQVLDQADATHKKSLADDARARSAVKASERQLDVIDAERSQAVATLAQAQAALRVAELNLEHTRLVAPIDGVVGNRSARPGAYATIGAQLMSVVPASGMWIDANFKESQLADMHPGQHVDIRADVLPGERFDGRVESIAPATGAQFSLLPPENATGNFTKIVQRVPVRVRLEGASGTLGRLRPGLSVIATVDTRDAPR</sequence>
<dbReference type="PANTHER" id="PTHR30386:SF24">
    <property type="entry name" value="MULTIDRUG RESISTANCE EFFLUX PUMP"/>
    <property type="match status" value="1"/>
</dbReference>
<evidence type="ECO:0000256" key="1">
    <source>
        <dbReference type="ARBA" id="ARBA00009477"/>
    </source>
</evidence>
<dbReference type="PANTHER" id="PTHR30386">
    <property type="entry name" value="MEMBRANE FUSION SUBUNIT OF EMRAB-TOLC MULTIDRUG EFFLUX PUMP"/>
    <property type="match status" value="1"/>
</dbReference>
<dbReference type="EMBL" id="SMCS01000006">
    <property type="protein sequence ID" value="TCV92904.1"/>
    <property type="molecule type" value="Genomic_DNA"/>
</dbReference>
<dbReference type="Pfam" id="PF25917">
    <property type="entry name" value="BSH_RND"/>
    <property type="match status" value="1"/>
</dbReference>
<evidence type="ECO:0000259" key="3">
    <source>
        <dbReference type="Pfam" id="PF25954"/>
    </source>
</evidence>
<accession>A0A4R3YP21</accession>
<reference evidence="4 5" key="1">
    <citation type="submission" date="2019-03" db="EMBL/GenBank/DDBJ databases">
        <title>Above-ground endophytic microbial communities from plants in different locations in the United States.</title>
        <authorList>
            <person name="Frank C."/>
        </authorList>
    </citation>
    <scope>NUCLEOTIDE SEQUENCE [LARGE SCALE GENOMIC DNA]</scope>
    <source>
        <strain evidence="4 5">LP_13_YM</strain>
    </source>
</reference>